<reference evidence="3" key="4">
    <citation type="journal article" date="2008" name="Nucleic Acids Res.">
        <title>The rice annotation project database (RAP-DB): 2008 update.</title>
        <authorList>
            <consortium name="The rice annotation project (RAP)"/>
        </authorList>
    </citation>
    <scope>GENOME REANNOTATION</scope>
    <source>
        <strain evidence="3">cv. Nipponbare</strain>
    </source>
</reference>
<reference evidence="3" key="3">
    <citation type="journal article" date="2005" name="Nature">
        <title>The map-based sequence of the rice genome.</title>
        <authorList>
            <consortium name="International rice genome sequencing project (IRGSP)"/>
            <person name="Matsumoto T."/>
            <person name="Wu J."/>
            <person name="Kanamori H."/>
            <person name="Katayose Y."/>
            <person name="Fujisawa M."/>
            <person name="Namiki N."/>
            <person name="Mizuno H."/>
            <person name="Yamamoto K."/>
            <person name="Antonio B.A."/>
            <person name="Baba T."/>
            <person name="Sakata K."/>
            <person name="Nagamura Y."/>
            <person name="Aoki H."/>
            <person name="Arikawa K."/>
            <person name="Arita K."/>
            <person name="Bito T."/>
            <person name="Chiden Y."/>
            <person name="Fujitsuka N."/>
            <person name="Fukunaka R."/>
            <person name="Hamada M."/>
            <person name="Harada C."/>
            <person name="Hayashi A."/>
            <person name="Hijishita S."/>
            <person name="Honda M."/>
            <person name="Hosokawa S."/>
            <person name="Ichikawa Y."/>
            <person name="Idonuma A."/>
            <person name="Iijima M."/>
            <person name="Ikeda M."/>
            <person name="Ikeno M."/>
            <person name="Ito K."/>
            <person name="Ito S."/>
            <person name="Ito T."/>
            <person name="Ito Y."/>
            <person name="Ito Y."/>
            <person name="Iwabuchi A."/>
            <person name="Kamiya K."/>
            <person name="Karasawa W."/>
            <person name="Kurita K."/>
            <person name="Katagiri S."/>
            <person name="Kikuta A."/>
            <person name="Kobayashi H."/>
            <person name="Kobayashi N."/>
            <person name="Machita K."/>
            <person name="Maehara T."/>
            <person name="Masukawa M."/>
            <person name="Mizubayashi T."/>
            <person name="Mukai Y."/>
            <person name="Nagasaki H."/>
            <person name="Nagata Y."/>
            <person name="Naito S."/>
            <person name="Nakashima M."/>
            <person name="Nakama Y."/>
            <person name="Nakamichi Y."/>
            <person name="Nakamura M."/>
            <person name="Meguro A."/>
            <person name="Negishi M."/>
            <person name="Ohta I."/>
            <person name="Ohta T."/>
            <person name="Okamoto M."/>
            <person name="Ono N."/>
            <person name="Saji S."/>
            <person name="Sakaguchi M."/>
            <person name="Sakai K."/>
            <person name="Shibata M."/>
            <person name="Shimokawa T."/>
            <person name="Song J."/>
            <person name="Takazaki Y."/>
            <person name="Terasawa K."/>
            <person name="Tsugane M."/>
            <person name="Tsuji K."/>
            <person name="Ueda S."/>
            <person name="Waki K."/>
            <person name="Yamagata H."/>
            <person name="Yamamoto M."/>
            <person name="Yamamoto S."/>
            <person name="Yamane H."/>
            <person name="Yoshiki S."/>
            <person name="Yoshihara R."/>
            <person name="Yukawa K."/>
            <person name="Zhong H."/>
            <person name="Yano M."/>
            <person name="Yuan Q."/>
            <person name="Ouyang S."/>
            <person name="Liu J."/>
            <person name="Jones K.M."/>
            <person name="Gansberger K."/>
            <person name="Moffat K."/>
            <person name="Hill J."/>
            <person name="Bera J."/>
            <person name="Fadrosh D."/>
            <person name="Jin S."/>
            <person name="Johri S."/>
            <person name="Kim M."/>
            <person name="Overton L."/>
            <person name="Reardon M."/>
            <person name="Tsitrin T."/>
            <person name="Vuong H."/>
            <person name="Weaver B."/>
            <person name="Ciecko A."/>
            <person name="Tallon L."/>
            <person name="Jackson J."/>
            <person name="Pai G."/>
            <person name="Aken S.V."/>
            <person name="Utterback T."/>
            <person name="Reidmuller S."/>
            <person name="Feldblyum T."/>
            <person name="Hsiao J."/>
            <person name="Zismann V."/>
            <person name="Iobst S."/>
            <person name="de Vazeille A.R."/>
            <person name="Buell C.R."/>
            <person name="Ying K."/>
            <person name="Li Y."/>
            <person name="Lu T."/>
            <person name="Huang Y."/>
            <person name="Zhao Q."/>
            <person name="Feng Q."/>
            <person name="Zhang L."/>
            <person name="Zhu J."/>
            <person name="Weng Q."/>
            <person name="Mu J."/>
            <person name="Lu Y."/>
            <person name="Fan D."/>
            <person name="Liu Y."/>
            <person name="Guan J."/>
            <person name="Zhang Y."/>
            <person name="Yu S."/>
            <person name="Liu X."/>
            <person name="Zhang Y."/>
            <person name="Hong G."/>
            <person name="Han B."/>
            <person name="Choisne N."/>
            <person name="Demange N."/>
            <person name="Orjeda G."/>
            <person name="Samain S."/>
            <person name="Cattolico L."/>
            <person name="Pelletier E."/>
            <person name="Couloux A."/>
            <person name="Segurens B."/>
            <person name="Wincker P."/>
            <person name="D'Hont A."/>
            <person name="Scarpelli C."/>
            <person name="Weissenbach J."/>
            <person name="Salanoubat M."/>
            <person name="Quetier F."/>
            <person name="Yu Y."/>
            <person name="Kim H.R."/>
            <person name="Rambo T."/>
            <person name="Currie J."/>
            <person name="Collura K."/>
            <person name="Luo M."/>
            <person name="Yang T."/>
            <person name="Ammiraju J.S.S."/>
            <person name="Engler F."/>
            <person name="Soderlund C."/>
            <person name="Wing R.A."/>
            <person name="Palmer L.E."/>
            <person name="de la Bastide M."/>
            <person name="Spiegel L."/>
            <person name="Nascimento L."/>
            <person name="Zutavern T."/>
            <person name="O'Shaughnessy A."/>
            <person name="Dike S."/>
            <person name="Dedhia N."/>
            <person name="Preston R."/>
            <person name="Balija V."/>
            <person name="McCombie W.R."/>
            <person name="Chow T."/>
            <person name="Chen H."/>
            <person name="Chung M."/>
            <person name="Chen C."/>
            <person name="Shaw J."/>
            <person name="Wu H."/>
            <person name="Hsiao K."/>
            <person name="Chao Y."/>
            <person name="Chu M."/>
            <person name="Cheng C."/>
            <person name="Hour A."/>
            <person name="Lee P."/>
            <person name="Lin S."/>
            <person name="Lin Y."/>
            <person name="Liou J."/>
            <person name="Liu S."/>
            <person name="Hsing Y."/>
            <person name="Raghuvanshi S."/>
            <person name="Mohanty A."/>
            <person name="Bharti A.K."/>
            <person name="Gaur A."/>
            <person name="Gupta V."/>
            <person name="Kumar D."/>
            <person name="Ravi V."/>
            <person name="Vij S."/>
            <person name="Kapur A."/>
            <person name="Khurana P."/>
            <person name="Khurana P."/>
            <person name="Khurana J.P."/>
            <person name="Tyagi A.K."/>
            <person name="Gaikwad K."/>
            <person name="Singh A."/>
            <person name="Dalal V."/>
            <person name="Srivastava S."/>
            <person name="Dixit A."/>
            <person name="Pal A.K."/>
            <person name="Ghazi I.A."/>
            <person name="Yadav M."/>
            <person name="Pandit A."/>
            <person name="Bhargava A."/>
            <person name="Sureshbabu K."/>
            <person name="Batra K."/>
            <person name="Sharma T.R."/>
            <person name="Mohapatra T."/>
            <person name="Singh N.K."/>
            <person name="Messing J."/>
            <person name="Nelson A.B."/>
            <person name="Fuks G."/>
            <person name="Kavchok S."/>
            <person name="Keizer G."/>
            <person name="Linton E."/>
            <person name="Llaca V."/>
            <person name="Song R."/>
            <person name="Tanyolac B."/>
            <person name="Young S."/>
            <person name="Ho-Il K."/>
            <person name="Hahn J.H."/>
            <person name="Sangsakoo G."/>
            <person name="Vanavichit A."/>
            <person name="de Mattos Luiz.A.T."/>
            <person name="Zimmer P.D."/>
            <person name="Malone G."/>
            <person name="Dellagostin O."/>
            <person name="de Oliveira A.C."/>
            <person name="Bevan M."/>
            <person name="Bancroft I."/>
            <person name="Minx P."/>
            <person name="Cordum H."/>
            <person name="Wilson R."/>
            <person name="Cheng Z."/>
            <person name="Jin W."/>
            <person name="Jiang J."/>
            <person name="Leong S.A."/>
            <person name="Iwama H."/>
            <person name="Gojobori T."/>
            <person name="Itoh T."/>
            <person name="Niimura Y."/>
            <person name="Fujii Y."/>
            <person name="Habara T."/>
            <person name="Sakai H."/>
            <person name="Sato Y."/>
            <person name="Wilson G."/>
            <person name="Kumar K."/>
            <person name="McCouch S."/>
            <person name="Juretic N."/>
            <person name="Hoen D."/>
            <person name="Wright S."/>
            <person name="Bruskiewich R."/>
            <person name="Bureau T."/>
            <person name="Miyao A."/>
            <person name="Hirochika H."/>
            <person name="Nishikawa T."/>
            <person name="Kadowaki K."/>
            <person name="Sugiura M."/>
            <person name="Burr B."/>
            <person name="Sasaki T."/>
        </authorList>
    </citation>
    <scope>NUCLEOTIDE SEQUENCE [LARGE SCALE GENOMIC DNA]</scope>
    <source>
        <strain evidence="3">cv. Nipponbare</strain>
    </source>
</reference>
<name>Q6H4Q4_ORYSJ</name>
<evidence type="ECO:0000313" key="1">
    <source>
        <dbReference type="EMBL" id="BAD26056.1"/>
    </source>
</evidence>
<proteinExistence type="predicted"/>
<sequence>MLQRLSPSPSQHPHRSRCHYPRIAVILASLGPMAAINPLDLPQSSSHRLQVNQELSPPPTLTTEDLYHQICQPDPLAGWFTRFDSLSLLVARCGNGGSNCTERTRGKRR</sequence>
<dbReference type="EMBL" id="AP005637">
    <property type="protein sequence ID" value="BAD26056.1"/>
    <property type="molecule type" value="Genomic_DNA"/>
</dbReference>
<evidence type="ECO:0000313" key="2">
    <source>
        <dbReference type="EMBL" id="BAD26295.1"/>
    </source>
</evidence>
<dbReference type="Proteomes" id="UP000000763">
    <property type="component" value="Chromosome 9"/>
</dbReference>
<reference evidence="1" key="1">
    <citation type="submission" date="2002-08" db="EMBL/GenBank/DDBJ databases">
        <title>Oryza sativa nipponbare(GA3) genomic DNA, chromosome 9, PAC clone:P0711A01.</title>
        <authorList>
            <person name="Sasaki T."/>
            <person name="Matsumoto T."/>
            <person name="Katayose Y."/>
        </authorList>
    </citation>
    <scope>NUCLEOTIDE SEQUENCE</scope>
</reference>
<reference evidence="2" key="2">
    <citation type="submission" date="2002-10" db="EMBL/GenBank/DDBJ databases">
        <title>Oryza sativa nipponbare(GA3) genomic DNA, chromosome 9, BAC clone:OSJNBa0041C07.</title>
        <authorList>
            <person name="Sasaki T."/>
            <person name="Matsumoto T."/>
            <person name="Katayose Y."/>
        </authorList>
    </citation>
    <scope>NUCLEOTIDE SEQUENCE</scope>
</reference>
<evidence type="ECO:0000313" key="3">
    <source>
        <dbReference type="Proteomes" id="UP000000763"/>
    </source>
</evidence>
<dbReference type="EMBL" id="AP005838">
    <property type="protein sequence ID" value="BAD26295.1"/>
    <property type="molecule type" value="Genomic_DNA"/>
</dbReference>
<gene>
    <name evidence="2" type="ORF">OSJNBa0041C07.31</name>
    <name evidence="1" type="ORF">P0711A01.45</name>
</gene>
<protein>
    <submittedName>
        <fullName evidence="2">Uncharacterized protein</fullName>
    </submittedName>
</protein>
<accession>Q6H4Q4</accession>
<organism evidence="2 3">
    <name type="scientific">Oryza sativa subsp. japonica</name>
    <name type="common">Rice</name>
    <dbReference type="NCBI Taxonomy" id="39947"/>
    <lineage>
        <taxon>Eukaryota</taxon>
        <taxon>Viridiplantae</taxon>
        <taxon>Streptophyta</taxon>
        <taxon>Embryophyta</taxon>
        <taxon>Tracheophyta</taxon>
        <taxon>Spermatophyta</taxon>
        <taxon>Magnoliopsida</taxon>
        <taxon>Liliopsida</taxon>
        <taxon>Poales</taxon>
        <taxon>Poaceae</taxon>
        <taxon>BOP clade</taxon>
        <taxon>Oryzoideae</taxon>
        <taxon>Oryzeae</taxon>
        <taxon>Oryzinae</taxon>
        <taxon>Oryza</taxon>
        <taxon>Oryza sativa</taxon>
    </lineage>
</organism>
<dbReference type="AlphaFoldDB" id="Q6H4Q4"/>